<gene>
    <name evidence="2" type="ORF">BDN70DRAFT_925969</name>
</gene>
<evidence type="ECO:0000313" key="3">
    <source>
        <dbReference type="Proteomes" id="UP000807469"/>
    </source>
</evidence>
<feature type="compositionally biased region" description="Basic residues" evidence="1">
    <location>
        <begin position="35"/>
        <end position="46"/>
    </location>
</feature>
<reference evidence="2" key="1">
    <citation type="submission" date="2020-11" db="EMBL/GenBank/DDBJ databases">
        <authorList>
            <consortium name="DOE Joint Genome Institute"/>
            <person name="Ahrendt S."/>
            <person name="Riley R."/>
            <person name="Andreopoulos W."/>
            <person name="Labutti K."/>
            <person name="Pangilinan J."/>
            <person name="Ruiz-Duenas F.J."/>
            <person name="Barrasa J.M."/>
            <person name="Sanchez-Garcia M."/>
            <person name="Camarero S."/>
            <person name="Miyauchi S."/>
            <person name="Serrano A."/>
            <person name="Linde D."/>
            <person name="Babiker R."/>
            <person name="Drula E."/>
            <person name="Ayuso-Fernandez I."/>
            <person name="Pacheco R."/>
            <person name="Padilla G."/>
            <person name="Ferreira P."/>
            <person name="Barriuso J."/>
            <person name="Kellner H."/>
            <person name="Castanera R."/>
            <person name="Alfaro M."/>
            <person name="Ramirez L."/>
            <person name="Pisabarro A.G."/>
            <person name="Kuo A."/>
            <person name="Tritt A."/>
            <person name="Lipzen A."/>
            <person name="He G."/>
            <person name="Yan M."/>
            <person name="Ng V."/>
            <person name="Cullen D."/>
            <person name="Martin F."/>
            <person name="Rosso M.-N."/>
            <person name="Henrissat B."/>
            <person name="Hibbett D."/>
            <person name="Martinez A.T."/>
            <person name="Grigoriev I.V."/>
        </authorList>
    </citation>
    <scope>NUCLEOTIDE SEQUENCE</scope>
    <source>
        <strain evidence="2">CIRM-BRFM 674</strain>
    </source>
</reference>
<organism evidence="2 3">
    <name type="scientific">Pholiota conissans</name>
    <dbReference type="NCBI Taxonomy" id="109636"/>
    <lineage>
        <taxon>Eukaryota</taxon>
        <taxon>Fungi</taxon>
        <taxon>Dikarya</taxon>
        <taxon>Basidiomycota</taxon>
        <taxon>Agaricomycotina</taxon>
        <taxon>Agaricomycetes</taxon>
        <taxon>Agaricomycetidae</taxon>
        <taxon>Agaricales</taxon>
        <taxon>Agaricineae</taxon>
        <taxon>Strophariaceae</taxon>
        <taxon>Pholiota</taxon>
    </lineage>
</organism>
<feature type="compositionally biased region" description="Low complexity" evidence="1">
    <location>
        <begin position="400"/>
        <end position="415"/>
    </location>
</feature>
<dbReference type="EMBL" id="MU155615">
    <property type="protein sequence ID" value="KAF9471840.1"/>
    <property type="molecule type" value="Genomic_DNA"/>
</dbReference>
<proteinExistence type="predicted"/>
<protein>
    <submittedName>
        <fullName evidence="2">Uncharacterized protein</fullName>
    </submittedName>
</protein>
<feature type="compositionally biased region" description="Polar residues" evidence="1">
    <location>
        <begin position="257"/>
        <end position="266"/>
    </location>
</feature>
<feature type="region of interest" description="Disordered" evidence="1">
    <location>
        <begin position="1"/>
        <end position="275"/>
    </location>
</feature>
<keyword evidence="3" id="KW-1185">Reference proteome</keyword>
<feature type="compositionally biased region" description="Polar residues" evidence="1">
    <location>
        <begin position="49"/>
        <end position="89"/>
    </location>
</feature>
<feature type="compositionally biased region" description="Polar residues" evidence="1">
    <location>
        <begin position="183"/>
        <end position="213"/>
    </location>
</feature>
<dbReference type="AlphaFoldDB" id="A0A9P5YNH3"/>
<feature type="region of interest" description="Disordered" evidence="1">
    <location>
        <begin position="400"/>
        <end position="452"/>
    </location>
</feature>
<feature type="compositionally biased region" description="Polar residues" evidence="1">
    <location>
        <begin position="151"/>
        <end position="171"/>
    </location>
</feature>
<dbReference type="OrthoDB" id="3059337at2759"/>
<evidence type="ECO:0000313" key="2">
    <source>
        <dbReference type="EMBL" id="KAF9471840.1"/>
    </source>
</evidence>
<dbReference type="Proteomes" id="UP000807469">
    <property type="component" value="Unassembled WGS sequence"/>
</dbReference>
<feature type="compositionally biased region" description="Polar residues" evidence="1">
    <location>
        <begin position="121"/>
        <end position="134"/>
    </location>
</feature>
<sequence length="452" mass="49500">MDVPITSFFPYKADSESTASRKRKVEQEPGVPSKNPKKGKPITKRKAQVENSTKETSFATTVSSGKCSNTHASGSYVNSEHSANTPISKSQKRRRVTSSLQTPPTTIERSSRWRGVGTRAVPSTLQSPASSSCSEPCLSLTPPTDVDRTPRQSANSNRFFPTPSSSTPDTRNTSHDLEFLDSAQRTSYIPSSQSQDGAKNYDSLTALSGPSTSRQDRNPLLSRHTIPSNTNPQSSRTPPRPDRTQTTPFPSAEDYGQTISSSQSQLIDPLDKSPRKERFATNATNIDSNVSISFDSIPSSQTQEIELKSPKKIPSRDCHQLDILSSSISEHRMPNRTPSDELFSVSIQKNVLSGIFAKEESSNLQVDTVATRDEGSFTDSETESEGDDISFEVAASTFPQSSSSISKYISSQRSQSLDDIEGSLPRPLKDFQDMFGSMEGSYPPDFPMSLRL</sequence>
<feature type="compositionally biased region" description="Polar residues" evidence="1">
    <location>
        <begin position="97"/>
        <end position="108"/>
    </location>
</feature>
<evidence type="ECO:0000256" key="1">
    <source>
        <dbReference type="SAM" id="MobiDB-lite"/>
    </source>
</evidence>
<name>A0A9P5YNH3_9AGAR</name>
<accession>A0A9P5YNH3</accession>
<comment type="caution">
    <text evidence="2">The sequence shown here is derived from an EMBL/GenBank/DDBJ whole genome shotgun (WGS) entry which is preliminary data.</text>
</comment>